<evidence type="ECO:0000256" key="5">
    <source>
        <dbReference type="ARBA" id="ARBA00022989"/>
    </source>
</evidence>
<keyword evidence="11" id="KW-1185">Reference proteome</keyword>
<dbReference type="GO" id="GO:0005886">
    <property type="term" value="C:plasma membrane"/>
    <property type="evidence" value="ECO:0007669"/>
    <property type="project" value="UniProtKB-SubCell"/>
</dbReference>
<dbReference type="InterPro" id="IPR011014">
    <property type="entry name" value="MscS_channel_TM-2"/>
</dbReference>
<dbReference type="InterPro" id="IPR052702">
    <property type="entry name" value="MscS-like_channel"/>
</dbReference>
<dbReference type="SUPFAM" id="SSF82689">
    <property type="entry name" value="Mechanosensitive channel protein MscS (YggB), C-terminal domain"/>
    <property type="match status" value="1"/>
</dbReference>
<dbReference type="InterPro" id="IPR010920">
    <property type="entry name" value="LSM_dom_sf"/>
</dbReference>
<dbReference type="OrthoDB" id="9809206at2"/>
<comment type="subcellular location">
    <subcellularLocation>
        <location evidence="1">Cell membrane</location>
        <topology evidence="1">Multi-pass membrane protein</topology>
    </subcellularLocation>
</comment>
<dbReference type="Pfam" id="PF21082">
    <property type="entry name" value="MS_channel_3rd"/>
    <property type="match status" value="1"/>
</dbReference>
<evidence type="ECO:0000313" key="10">
    <source>
        <dbReference type="EMBL" id="SHF88357.1"/>
    </source>
</evidence>
<organism evidence="10 11">
    <name type="scientific">Flavobacterium micromati</name>
    <dbReference type="NCBI Taxonomy" id="229205"/>
    <lineage>
        <taxon>Bacteria</taxon>
        <taxon>Pseudomonadati</taxon>
        <taxon>Bacteroidota</taxon>
        <taxon>Flavobacteriia</taxon>
        <taxon>Flavobacteriales</taxon>
        <taxon>Flavobacteriaceae</taxon>
        <taxon>Flavobacterium</taxon>
    </lineage>
</organism>
<dbReference type="Gene3D" id="1.10.287.1260">
    <property type="match status" value="1"/>
</dbReference>
<evidence type="ECO:0000256" key="1">
    <source>
        <dbReference type="ARBA" id="ARBA00004651"/>
    </source>
</evidence>
<evidence type="ECO:0000256" key="7">
    <source>
        <dbReference type="SAM" id="Phobius"/>
    </source>
</evidence>
<feature type="domain" description="Mechanosensitive ion channel MscS C-terminal" evidence="9">
    <location>
        <begin position="176"/>
        <end position="258"/>
    </location>
</feature>
<dbReference type="STRING" id="229205.SAMN05444372_10128"/>
<feature type="domain" description="Mechanosensitive ion channel MscS" evidence="8">
    <location>
        <begin position="101"/>
        <end position="168"/>
    </location>
</feature>
<reference evidence="11" key="1">
    <citation type="submission" date="2016-11" db="EMBL/GenBank/DDBJ databases">
        <authorList>
            <person name="Varghese N."/>
            <person name="Submissions S."/>
        </authorList>
    </citation>
    <scope>NUCLEOTIDE SEQUENCE [LARGE SCALE GENOMIC DNA]</scope>
    <source>
        <strain evidence="11">DSM 17659</strain>
    </source>
</reference>
<dbReference type="InterPro" id="IPR023408">
    <property type="entry name" value="MscS_beta-dom_sf"/>
</dbReference>
<dbReference type="GO" id="GO:0008381">
    <property type="term" value="F:mechanosensitive monoatomic ion channel activity"/>
    <property type="evidence" value="ECO:0007669"/>
    <property type="project" value="UniProtKB-ARBA"/>
</dbReference>
<evidence type="ECO:0000256" key="2">
    <source>
        <dbReference type="ARBA" id="ARBA00008017"/>
    </source>
</evidence>
<evidence type="ECO:0000313" key="11">
    <source>
        <dbReference type="Proteomes" id="UP000184020"/>
    </source>
</evidence>
<keyword evidence="5 7" id="KW-1133">Transmembrane helix</keyword>
<dbReference type="SUPFAM" id="SSF50182">
    <property type="entry name" value="Sm-like ribonucleoproteins"/>
    <property type="match status" value="1"/>
</dbReference>
<accession>A0A1M5FA12</accession>
<keyword evidence="6 7" id="KW-0472">Membrane</keyword>
<keyword evidence="4 7" id="KW-0812">Transmembrane</keyword>
<gene>
    <name evidence="10" type="ORF">SAMN05444372_10128</name>
</gene>
<dbReference type="RefSeq" id="WP_073016031.1">
    <property type="nucleotide sequence ID" value="NZ_FQWF01000001.1"/>
</dbReference>
<evidence type="ECO:0000256" key="4">
    <source>
        <dbReference type="ARBA" id="ARBA00022692"/>
    </source>
</evidence>
<evidence type="ECO:0000259" key="9">
    <source>
        <dbReference type="Pfam" id="PF21082"/>
    </source>
</evidence>
<dbReference type="EMBL" id="FQWF01000001">
    <property type="protein sequence ID" value="SHF88357.1"/>
    <property type="molecule type" value="Genomic_DNA"/>
</dbReference>
<dbReference type="InterPro" id="IPR011066">
    <property type="entry name" value="MscS_channel_C_sf"/>
</dbReference>
<dbReference type="InterPro" id="IPR006685">
    <property type="entry name" value="MscS_channel_2nd"/>
</dbReference>
<dbReference type="Gene3D" id="2.30.30.60">
    <property type="match status" value="1"/>
</dbReference>
<evidence type="ECO:0000256" key="3">
    <source>
        <dbReference type="ARBA" id="ARBA00022475"/>
    </source>
</evidence>
<dbReference type="InterPro" id="IPR049278">
    <property type="entry name" value="MS_channel_C"/>
</dbReference>
<protein>
    <submittedName>
        <fullName evidence="10">Mechanosensitive ion channel</fullName>
    </submittedName>
</protein>
<dbReference type="Pfam" id="PF00924">
    <property type="entry name" value="MS_channel_2nd"/>
    <property type="match status" value="1"/>
</dbReference>
<comment type="similarity">
    <text evidence="2">Belongs to the MscS (TC 1.A.23) family.</text>
</comment>
<keyword evidence="3" id="KW-1003">Cell membrane</keyword>
<dbReference type="Gene3D" id="3.30.70.100">
    <property type="match status" value="1"/>
</dbReference>
<proteinExistence type="inferred from homology"/>
<dbReference type="SUPFAM" id="SSF82861">
    <property type="entry name" value="Mechanosensitive channel protein MscS (YggB), transmembrane region"/>
    <property type="match status" value="1"/>
</dbReference>
<dbReference type="Proteomes" id="UP000184020">
    <property type="component" value="Unassembled WGS sequence"/>
</dbReference>
<evidence type="ECO:0000256" key="6">
    <source>
        <dbReference type="ARBA" id="ARBA00023136"/>
    </source>
</evidence>
<dbReference type="AlphaFoldDB" id="A0A1M5FA12"/>
<feature type="transmembrane region" description="Helical" evidence="7">
    <location>
        <begin position="15"/>
        <end position="36"/>
    </location>
</feature>
<dbReference type="PANTHER" id="PTHR30347:SF1">
    <property type="entry name" value="MECHANOSENSITIVE CHANNEL MSCK"/>
    <property type="match status" value="1"/>
</dbReference>
<evidence type="ECO:0000259" key="8">
    <source>
        <dbReference type="Pfam" id="PF00924"/>
    </source>
</evidence>
<dbReference type="PANTHER" id="PTHR30347">
    <property type="entry name" value="POTASSIUM CHANNEL RELATED"/>
    <property type="match status" value="1"/>
</dbReference>
<feature type="transmembrane region" description="Helical" evidence="7">
    <location>
        <begin position="57"/>
        <end position="77"/>
    </location>
</feature>
<sequence length="271" mass="30878">MKEIFNYTIFTFDGFTFKIATLIKIVILFTIIAVILKLVRLSIYKTARFDQAKKFSIYTLTKYVIIIFSIIYGLNVIGFNISVLLAGSAALLVGFGLGMQNLFSDYISGLIILIDSTIRVGDILEINGLICTVEQINLRTTTVYTREDTSIILPNTDLTRNQLINWTHSGTNARFEVSVGVDYSSDVEQVIAIMLSITTNFDQIKKEPQAFVRFKEFGDSSLNFSIFFWSDEIFRIEKIKSDYRIALFKAFREHNIGIPFPQRVIHNASIQ</sequence>
<name>A0A1M5FA12_9FLAO</name>